<feature type="transmembrane region" description="Helical" evidence="8">
    <location>
        <begin position="292"/>
        <end position="310"/>
    </location>
</feature>
<feature type="transmembrane region" description="Helical" evidence="8">
    <location>
        <begin position="351"/>
        <end position="372"/>
    </location>
</feature>
<dbReference type="GO" id="GO:0016020">
    <property type="term" value="C:membrane"/>
    <property type="evidence" value="ECO:0007669"/>
    <property type="project" value="UniProtKB-SubCell"/>
</dbReference>
<evidence type="ECO:0000256" key="8">
    <source>
        <dbReference type="SAM" id="Phobius"/>
    </source>
</evidence>
<feature type="transmembrane region" description="Helical" evidence="8">
    <location>
        <begin position="7"/>
        <end position="28"/>
    </location>
</feature>
<dbReference type="InterPro" id="IPR005829">
    <property type="entry name" value="Sugar_transporter_CS"/>
</dbReference>
<dbReference type="RefSeq" id="WP_086595598.1">
    <property type="nucleotide sequence ID" value="NZ_MTSE01000010.1"/>
</dbReference>
<dbReference type="Gene3D" id="1.20.1250.20">
    <property type="entry name" value="MFS general substrate transporter like domains"/>
    <property type="match status" value="1"/>
</dbReference>
<gene>
    <name evidence="9" type="ORF">BXP70_18370</name>
</gene>
<dbReference type="AlphaFoldDB" id="A0A243WAN0"/>
<proteinExistence type="inferred from homology"/>
<dbReference type="PANTHER" id="PTHR23504:SF15">
    <property type="entry name" value="MAJOR FACILITATOR SUPERFAMILY (MFS) PROFILE DOMAIN-CONTAINING PROTEIN"/>
    <property type="match status" value="1"/>
</dbReference>
<evidence type="ECO:0000256" key="2">
    <source>
        <dbReference type="ARBA" id="ARBA00004141"/>
    </source>
</evidence>
<dbReference type="Pfam" id="PF07690">
    <property type="entry name" value="MFS_1"/>
    <property type="match status" value="1"/>
</dbReference>
<reference evidence="9 10" key="1">
    <citation type="submission" date="2017-01" db="EMBL/GenBank/DDBJ databases">
        <title>A new Hymenobacter.</title>
        <authorList>
            <person name="Liang Y."/>
            <person name="Feng F."/>
        </authorList>
    </citation>
    <scope>NUCLEOTIDE SEQUENCE [LARGE SCALE GENOMIC DNA]</scope>
    <source>
        <strain evidence="9">MIMBbqt21</strain>
    </source>
</reference>
<protein>
    <submittedName>
        <fullName evidence="9">MFS transporter</fullName>
    </submittedName>
</protein>
<dbReference type="InterPro" id="IPR011701">
    <property type="entry name" value="MFS"/>
</dbReference>
<dbReference type="GO" id="GO:0022857">
    <property type="term" value="F:transmembrane transporter activity"/>
    <property type="evidence" value="ECO:0007669"/>
    <property type="project" value="InterPro"/>
</dbReference>
<dbReference type="InterPro" id="IPR001958">
    <property type="entry name" value="Tet-R_TetA/multi-R_MdtG-like"/>
</dbReference>
<comment type="caution">
    <text evidence="9">The sequence shown here is derived from an EMBL/GenBank/DDBJ whole genome shotgun (WGS) entry which is preliminary data.</text>
</comment>
<name>A0A243WAN0_9BACT</name>
<feature type="transmembrane region" description="Helical" evidence="8">
    <location>
        <begin position="228"/>
        <end position="249"/>
    </location>
</feature>
<evidence type="ECO:0000256" key="5">
    <source>
        <dbReference type="ARBA" id="ARBA00022692"/>
    </source>
</evidence>
<dbReference type="SUPFAM" id="SSF103473">
    <property type="entry name" value="MFS general substrate transporter"/>
    <property type="match status" value="1"/>
</dbReference>
<organism evidence="9 10">
    <name type="scientific">Hymenobacter crusticola</name>
    <dbReference type="NCBI Taxonomy" id="1770526"/>
    <lineage>
        <taxon>Bacteria</taxon>
        <taxon>Pseudomonadati</taxon>
        <taxon>Bacteroidota</taxon>
        <taxon>Cytophagia</taxon>
        <taxon>Cytophagales</taxon>
        <taxon>Hymenobacteraceae</taxon>
        <taxon>Hymenobacter</taxon>
    </lineage>
</organism>
<comment type="similarity">
    <text evidence="3">Belongs to the major facilitator superfamily. TCR/Tet family.</text>
</comment>
<feature type="transmembrane region" description="Helical" evidence="8">
    <location>
        <begin position="261"/>
        <end position="280"/>
    </location>
</feature>
<dbReference type="OrthoDB" id="9793283at2"/>
<keyword evidence="4" id="KW-0813">Transport</keyword>
<dbReference type="PRINTS" id="PR01035">
    <property type="entry name" value="TCRTETA"/>
</dbReference>
<comment type="subcellular location">
    <subcellularLocation>
        <location evidence="2">Membrane</location>
        <topology evidence="2">Multi-pass membrane protein</topology>
    </subcellularLocation>
</comment>
<dbReference type="Proteomes" id="UP000194873">
    <property type="component" value="Unassembled WGS sequence"/>
</dbReference>
<sequence length="402" mass="43331">MFQDRRLYLIYAIILLDVIVGSAVGPIMPEFVRGLPQPQVWLSVGTALFLGVQLFSAPLLGRLSDGYGRRPILIISAVGTLAANCLLLPVRAGYYLTNRLSDGLTNGMYATVRSAITDISPKERLFQNLGIEGAIVSLGFVLGPMAAGLVLTLFAVPLPEQAHAVASLAVGLSGLNVLLSLGFSETQLQRSAVRGAELWTEVGRATNVLTLWARLRAHDLAAPGLRRVVLTQVALTLSTGYYFYFVAYASLGELQLTARGLSYYFIFFGGLSIVINYLFYTYLAGRLPPRRTIFWLALLGAPTLAGYGLVGHSITALTILTIVDCLTLSLIQGLLEGLLAQRTTAANRGEIFGLNQAMQGLASIATTLVFGALSLVDLRLPFAWFALCLGGVVWLTRPTRHP</sequence>
<evidence type="ECO:0000256" key="1">
    <source>
        <dbReference type="ARBA" id="ARBA00003279"/>
    </source>
</evidence>
<feature type="transmembrane region" description="Helical" evidence="8">
    <location>
        <begin position="72"/>
        <end position="92"/>
    </location>
</feature>
<dbReference type="EMBL" id="MTSE01000010">
    <property type="protein sequence ID" value="OUJ72523.1"/>
    <property type="molecule type" value="Genomic_DNA"/>
</dbReference>
<comment type="function">
    <text evidence="1">Resistance to tetracycline by an active tetracycline efflux. This is an energy-dependent process that decreases the accumulation of the antibiotic in whole cells. This protein functions as a metal-tetracycline/H(+) antiporter.</text>
</comment>
<dbReference type="InterPro" id="IPR036259">
    <property type="entry name" value="MFS_trans_sf"/>
</dbReference>
<accession>A0A243WAN0</accession>
<evidence type="ECO:0000256" key="3">
    <source>
        <dbReference type="ARBA" id="ARBA00007520"/>
    </source>
</evidence>
<feature type="transmembrane region" description="Helical" evidence="8">
    <location>
        <begin position="133"/>
        <end position="156"/>
    </location>
</feature>
<dbReference type="PANTHER" id="PTHR23504">
    <property type="entry name" value="MAJOR FACILITATOR SUPERFAMILY DOMAIN-CONTAINING PROTEIN 10"/>
    <property type="match status" value="1"/>
</dbReference>
<dbReference type="PROSITE" id="PS00216">
    <property type="entry name" value="SUGAR_TRANSPORT_1"/>
    <property type="match status" value="1"/>
</dbReference>
<evidence type="ECO:0000256" key="7">
    <source>
        <dbReference type="ARBA" id="ARBA00023136"/>
    </source>
</evidence>
<evidence type="ECO:0000313" key="10">
    <source>
        <dbReference type="Proteomes" id="UP000194873"/>
    </source>
</evidence>
<keyword evidence="5 8" id="KW-0812">Transmembrane</keyword>
<keyword evidence="10" id="KW-1185">Reference proteome</keyword>
<evidence type="ECO:0000256" key="6">
    <source>
        <dbReference type="ARBA" id="ARBA00022989"/>
    </source>
</evidence>
<keyword evidence="6 8" id="KW-1133">Transmembrane helix</keyword>
<evidence type="ECO:0000313" key="9">
    <source>
        <dbReference type="EMBL" id="OUJ72523.1"/>
    </source>
</evidence>
<feature type="transmembrane region" description="Helical" evidence="8">
    <location>
        <begin position="40"/>
        <end position="60"/>
    </location>
</feature>
<feature type="transmembrane region" description="Helical" evidence="8">
    <location>
        <begin position="378"/>
        <end position="396"/>
    </location>
</feature>
<evidence type="ECO:0000256" key="4">
    <source>
        <dbReference type="ARBA" id="ARBA00022448"/>
    </source>
</evidence>
<feature type="transmembrane region" description="Helical" evidence="8">
    <location>
        <begin position="316"/>
        <end position="339"/>
    </location>
</feature>
<keyword evidence="7 8" id="KW-0472">Membrane</keyword>